<dbReference type="SUPFAM" id="SSF102114">
    <property type="entry name" value="Radical SAM enzymes"/>
    <property type="match status" value="1"/>
</dbReference>
<dbReference type="GO" id="GO:0046872">
    <property type="term" value="F:metal ion binding"/>
    <property type="evidence" value="ECO:0007669"/>
    <property type="project" value="UniProtKB-KW"/>
</dbReference>
<evidence type="ECO:0000256" key="1">
    <source>
        <dbReference type="ARBA" id="ARBA00022691"/>
    </source>
</evidence>
<evidence type="ECO:0000256" key="2">
    <source>
        <dbReference type="ARBA" id="ARBA00022723"/>
    </source>
</evidence>
<dbReference type="SFLD" id="SFLDG01067">
    <property type="entry name" value="SPASM/twitch_domain_containing"/>
    <property type="match status" value="1"/>
</dbReference>
<reference evidence="6" key="1">
    <citation type="submission" date="2018-05" db="EMBL/GenBank/DDBJ databases">
        <authorList>
            <person name="Lanie J.A."/>
            <person name="Ng W.-L."/>
            <person name="Kazmierczak K.M."/>
            <person name="Andrzejewski T.M."/>
            <person name="Davidsen T.M."/>
            <person name="Wayne K.J."/>
            <person name="Tettelin H."/>
            <person name="Glass J.I."/>
            <person name="Rusch D."/>
            <person name="Podicherti R."/>
            <person name="Tsui H.-C.T."/>
            <person name="Winkler M.E."/>
        </authorList>
    </citation>
    <scope>NUCLEOTIDE SEQUENCE</scope>
</reference>
<dbReference type="Pfam" id="PF04055">
    <property type="entry name" value="Radical_SAM"/>
    <property type="match status" value="1"/>
</dbReference>
<evidence type="ECO:0000313" key="6">
    <source>
        <dbReference type="EMBL" id="SVB55975.1"/>
    </source>
</evidence>
<evidence type="ECO:0000259" key="5">
    <source>
        <dbReference type="PROSITE" id="PS51918"/>
    </source>
</evidence>
<gene>
    <name evidence="6" type="ORF">METZ01_LOCUS208829</name>
</gene>
<protein>
    <recommendedName>
        <fullName evidence="5">Radical SAM core domain-containing protein</fullName>
    </recommendedName>
</protein>
<dbReference type="PROSITE" id="PS51918">
    <property type="entry name" value="RADICAL_SAM"/>
    <property type="match status" value="1"/>
</dbReference>
<dbReference type="Gene3D" id="3.20.20.70">
    <property type="entry name" value="Aldolase class I"/>
    <property type="match status" value="1"/>
</dbReference>
<feature type="domain" description="Radical SAM core" evidence="5">
    <location>
        <begin position="14"/>
        <end position="238"/>
    </location>
</feature>
<name>A0A382EZV8_9ZZZZ</name>
<keyword evidence="4" id="KW-0411">Iron-sulfur</keyword>
<feature type="non-terminal residue" evidence="6">
    <location>
        <position position="294"/>
    </location>
</feature>
<dbReference type="CDD" id="cd01335">
    <property type="entry name" value="Radical_SAM"/>
    <property type="match status" value="1"/>
</dbReference>
<dbReference type="InterPro" id="IPR058240">
    <property type="entry name" value="rSAM_sf"/>
</dbReference>
<evidence type="ECO:0000256" key="3">
    <source>
        <dbReference type="ARBA" id="ARBA00023004"/>
    </source>
</evidence>
<dbReference type="InterPro" id="IPR050377">
    <property type="entry name" value="Radical_SAM_PqqE_MftC-like"/>
</dbReference>
<keyword evidence="2" id="KW-0479">Metal-binding</keyword>
<evidence type="ECO:0000256" key="4">
    <source>
        <dbReference type="ARBA" id="ARBA00023014"/>
    </source>
</evidence>
<sequence>MRYLSLATNLYVKRCNPVSLVHFITDRCNARCPHCFIDFEGEDHGKGDLTLEEIQKISKNMGPDLMNINLTGGEPFLRKDITEIARCYFANTSIESIFITTHGGFPDRIAKFAEELRPELGKRKIIFSFSIDDFDEQHNQNRKVKDLFDNALKAYRIIDNSGENFMANIAITVSHTNHKSVMGLYNHLVEEQKVKAVTVTAVRDEGVYNIPLEEKKSILTAYSQLSERVAKDMKSGILEGYDTSTLLGRMMNKKNMIVNQIIKETYLEPQYISDCFAGSLFGVIGADGTVHPCE</sequence>
<dbReference type="AlphaFoldDB" id="A0A382EZV8"/>
<organism evidence="6">
    <name type="scientific">marine metagenome</name>
    <dbReference type="NCBI Taxonomy" id="408172"/>
    <lineage>
        <taxon>unclassified sequences</taxon>
        <taxon>metagenomes</taxon>
        <taxon>ecological metagenomes</taxon>
    </lineage>
</organism>
<dbReference type="GO" id="GO:0003824">
    <property type="term" value="F:catalytic activity"/>
    <property type="evidence" value="ECO:0007669"/>
    <property type="project" value="InterPro"/>
</dbReference>
<dbReference type="InterPro" id="IPR007197">
    <property type="entry name" value="rSAM"/>
</dbReference>
<proteinExistence type="predicted"/>
<keyword evidence="3" id="KW-0408">Iron</keyword>
<accession>A0A382EZV8</accession>
<dbReference type="InterPro" id="IPR013785">
    <property type="entry name" value="Aldolase_TIM"/>
</dbReference>
<dbReference type="PANTHER" id="PTHR11228">
    <property type="entry name" value="RADICAL SAM DOMAIN PROTEIN"/>
    <property type="match status" value="1"/>
</dbReference>
<dbReference type="EMBL" id="UINC01047114">
    <property type="protein sequence ID" value="SVB55975.1"/>
    <property type="molecule type" value="Genomic_DNA"/>
</dbReference>
<dbReference type="GO" id="GO:0051536">
    <property type="term" value="F:iron-sulfur cluster binding"/>
    <property type="evidence" value="ECO:0007669"/>
    <property type="project" value="UniProtKB-KW"/>
</dbReference>
<dbReference type="PANTHER" id="PTHR11228:SF7">
    <property type="entry name" value="PQQA PEPTIDE CYCLASE"/>
    <property type="match status" value="1"/>
</dbReference>
<keyword evidence="1" id="KW-0949">S-adenosyl-L-methionine</keyword>
<dbReference type="SFLD" id="SFLDS00029">
    <property type="entry name" value="Radical_SAM"/>
    <property type="match status" value="1"/>
</dbReference>